<evidence type="ECO:0000313" key="2">
    <source>
        <dbReference type="Proteomes" id="UP001258017"/>
    </source>
</evidence>
<sequence length="224" mass="26173">MGDKNTLTSTNNIGGSNECSVKARVDSLIREFLEESIVDKKCQQQCLSWRSQDIKLSASNWSKETTYNDLQRKIKFLKETILKYTTNDQIRKQKLGNLQMQRAQEEQKDWDYVQLVIATHDKNFSYAQIEYSIQNLTKDIKNYCQEYTMLCEKIVDMKSKLNNLTMQYNMDWIESNSDFSNLYSVINSIKSKNTCLLSATRSAEDTLQELKNKKYFLKKILSGV</sequence>
<keyword evidence="2" id="KW-1185">Reference proteome</keyword>
<protein>
    <submittedName>
        <fullName evidence="1">Uncharacterized protein</fullName>
    </submittedName>
</protein>
<dbReference type="AlphaFoldDB" id="A0AAD9RL08"/>
<name>A0AAD9RL08_9HYME</name>
<evidence type="ECO:0000313" key="1">
    <source>
        <dbReference type="EMBL" id="KAK2581395.1"/>
    </source>
</evidence>
<reference evidence="1" key="2">
    <citation type="journal article" date="2023" name="Commun. Biol.">
        <title>Intrasexual cuticular hydrocarbon dimorphism in a wasp sheds light on hydrocarbon biosynthesis genes in Hymenoptera.</title>
        <authorList>
            <person name="Moris V.C."/>
            <person name="Podsiadlowski L."/>
            <person name="Martin S."/>
            <person name="Oeyen J.P."/>
            <person name="Donath A."/>
            <person name="Petersen M."/>
            <person name="Wilbrandt J."/>
            <person name="Misof B."/>
            <person name="Liedtke D."/>
            <person name="Thamm M."/>
            <person name="Scheiner R."/>
            <person name="Schmitt T."/>
            <person name="Niehuis O."/>
        </authorList>
    </citation>
    <scope>NUCLEOTIDE SEQUENCE</scope>
    <source>
        <strain evidence="1">GBR_01_08_01A</strain>
    </source>
</reference>
<comment type="caution">
    <text evidence="1">The sequence shown here is derived from an EMBL/GenBank/DDBJ whole genome shotgun (WGS) entry which is preliminary data.</text>
</comment>
<dbReference type="Proteomes" id="UP001258017">
    <property type="component" value="Unassembled WGS sequence"/>
</dbReference>
<gene>
    <name evidence="1" type="ORF">KPH14_005079</name>
</gene>
<dbReference type="EMBL" id="JAIFRP010000039">
    <property type="protein sequence ID" value="KAK2581395.1"/>
    <property type="molecule type" value="Genomic_DNA"/>
</dbReference>
<organism evidence="1 2">
    <name type="scientific">Odynerus spinipes</name>
    <dbReference type="NCBI Taxonomy" id="1348599"/>
    <lineage>
        <taxon>Eukaryota</taxon>
        <taxon>Metazoa</taxon>
        <taxon>Ecdysozoa</taxon>
        <taxon>Arthropoda</taxon>
        <taxon>Hexapoda</taxon>
        <taxon>Insecta</taxon>
        <taxon>Pterygota</taxon>
        <taxon>Neoptera</taxon>
        <taxon>Endopterygota</taxon>
        <taxon>Hymenoptera</taxon>
        <taxon>Apocrita</taxon>
        <taxon>Aculeata</taxon>
        <taxon>Vespoidea</taxon>
        <taxon>Vespidae</taxon>
        <taxon>Eumeninae</taxon>
        <taxon>Odynerus</taxon>
    </lineage>
</organism>
<reference evidence="1" key="1">
    <citation type="submission" date="2021-08" db="EMBL/GenBank/DDBJ databases">
        <authorList>
            <person name="Misof B."/>
            <person name="Oliver O."/>
            <person name="Podsiadlowski L."/>
            <person name="Donath A."/>
            <person name="Peters R."/>
            <person name="Mayer C."/>
            <person name="Rust J."/>
            <person name="Gunkel S."/>
            <person name="Lesny P."/>
            <person name="Martin S."/>
            <person name="Oeyen J.P."/>
            <person name="Petersen M."/>
            <person name="Panagiotis P."/>
            <person name="Wilbrandt J."/>
            <person name="Tanja T."/>
        </authorList>
    </citation>
    <scope>NUCLEOTIDE SEQUENCE</scope>
    <source>
        <strain evidence="1">GBR_01_08_01A</strain>
        <tissue evidence="1">Thorax + abdomen</tissue>
    </source>
</reference>
<accession>A0AAD9RL08</accession>
<proteinExistence type="predicted"/>